<dbReference type="RefSeq" id="WP_058515603.1">
    <property type="nucleotide sequence ID" value="NZ_CAAAIH010000001.1"/>
</dbReference>
<dbReference type="EMBL" id="LNYU01000091">
    <property type="protein sequence ID" value="KTD53293.1"/>
    <property type="molecule type" value="Genomic_DNA"/>
</dbReference>
<sequence>MSELILGMKKKELDTPCLVIDKNILKSNLEAMKKHSIENKINIRPHCKTHKCSKLAKLQIEYGAIGVSVAKISEAEVLIEEKIPNILITSPIITKNKISRFLACLEKAPSTMIVVDNKENILALNEVAACHNKMIHVLIDVDPGIGRTGIKPEHVLNFAREIQRLPWLNLMGIQCYAGNLQHVLSFNERRERSLKTMQMASEIVKNLKESGFNCPILTGTGTGTYDIDIEATEVTEIQPGSYTVMDVQYTNIGSKNNDKQFDLFKPAMTLLTTVISNNRTEHVTVDAGTKSIYVDHQKPKIISHQGLAYDWGGFGDEHGKISAVNTVKLPSLGEVIELVVPHCDPTINLFDQFFITENDIVIDVWKIDLRGKSQ</sequence>
<comment type="caution">
    <text evidence="4">The sequence shown here is derived from an EMBL/GenBank/DDBJ whole genome shotgun (WGS) entry which is preliminary data.</text>
</comment>
<dbReference type="InterPro" id="IPR042208">
    <property type="entry name" value="D-ser_dehydrat-like_sf"/>
</dbReference>
<keyword evidence="2" id="KW-0456">Lyase</keyword>
<protein>
    <submittedName>
        <fullName evidence="4">Alanine racemase</fullName>
    </submittedName>
</protein>
<evidence type="ECO:0000313" key="4">
    <source>
        <dbReference type="EMBL" id="KTD53293.1"/>
    </source>
</evidence>
<dbReference type="SMART" id="SM01119">
    <property type="entry name" value="D-ser_dehydrat"/>
    <property type="match status" value="1"/>
</dbReference>
<dbReference type="InterPro" id="IPR001608">
    <property type="entry name" value="Ala_racemase_N"/>
</dbReference>
<dbReference type="Pfam" id="PF14031">
    <property type="entry name" value="D-ser_dehydrat"/>
    <property type="match status" value="1"/>
</dbReference>
<keyword evidence="5" id="KW-1185">Reference proteome</keyword>
<dbReference type="PATRIC" id="fig|45074.5.peg.3981"/>
<dbReference type="SUPFAM" id="SSF51419">
    <property type="entry name" value="PLP-binding barrel"/>
    <property type="match status" value="1"/>
</dbReference>
<evidence type="ECO:0000259" key="3">
    <source>
        <dbReference type="SMART" id="SM01119"/>
    </source>
</evidence>
<evidence type="ECO:0000256" key="1">
    <source>
        <dbReference type="ARBA" id="ARBA00005323"/>
    </source>
</evidence>
<evidence type="ECO:0000256" key="2">
    <source>
        <dbReference type="ARBA" id="ARBA00023239"/>
    </source>
</evidence>
<dbReference type="STRING" id="45074.Lsan_3703"/>
<dbReference type="CDD" id="cd06819">
    <property type="entry name" value="PLPDE_III_LS_D-TA"/>
    <property type="match status" value="1"/>
</dbReference>
<dbReference type="Proteomes" id="UP000054703">
    <property type="component" value="Unassembled WGS sequence"/>
</dbReference>
<gene>
    <name evidence="4" type="ORF">Lsan_3703</name>
</gene>
<dbReference type="InterPro" id="IPR051466">
    <property type="entry name" value="D-amino_acid_metab_enzyme"/>
</dbReference>
<dbReference type="Gene3D" id="3.20.20.10">
    <property type="entry name" value="Alanine racemase"/>
    <property type="match status" value="1"/>
</dbReference>
<reference evidence="4 5" key="1">
    <citation type="submission" date="2015-11" db="EMBL/GenBank/DDBJ databases">
        <title>Genomic analysis of 38 Legionella species identifies large and diverse effector repertoires.</title>
        <authorList>
            <person name="Burstein D."/>
            <person name="Amaro F."/>
            <person name="Zusman T."/>
            <person name="Lifshitz Z."/>
            <person name="Cohen O."/>
            <person name="Gilbert J.A."/>
            <person name="Pupko T."/>
            <person name="Shuman H.A."/>
            <person name="Segal G."/>
        </authorList>
    </citation>
    <scope>NUCLEOTIDE SEQUENCE [LARGE SCALE GENOMIC DNA]</scope>
    <source>
        <strain evidence="4 5">SC-63-C7</strain>
    </source>
</reference>
<accession>A0A0W0Y8N0</accession>
<dbReference type="Pfam" id="PF01168">
    <property type="entry name" value="Ala_racemase_N"/>
    <property type="match status" value="1"/>
</dbReference>
<dbReference type="OrthoDB" id="9772497at2"/>
<dbReference type="PANTHER" id="PTHR28004">
    <property type="entry name" value="ZGC:162816-RELATED"/>
    <property type="match status" value="1"/>
</dbReference>
<dbReference type="Gene3D" id="2.40.37.20">
    <property type="entry name" value="D-serine dehydratase-like domain"/>
    <property type="match status" value="1"/>
</dbReference>
<dbReference type="GO" id="GO:0008721">
    <property type="term" value="F:D-serine ammonia-lyase activity"/>
    <property type="evidence" value="ECO:0007669"/>
    <property type="project" value="TreeGrafter"/>
</dbReference>
<feature type="domain" description="D-serine dehydratase-like" evidence="3">
    <location>
        <begin position="267"/>
        <end position="357"/>
    </location>
</feature>
<dbReference type="GO" id="GO:0036088">
    <property type="term" value="P:D-serine catabolic process"/>
    <property type="evidence" value="ECO:0007669"/>
    <property type="project" value="TreeGrafter"/>
</dbReference>
<comment type="similarity">
    <text evidence="1">Belongs to the DSD1 family.</text>
</comment>
<evidence type="ECO:0000313" key="5">
    <source>
        <dbReference type="Proteomes" id="UP000054703"/>
    </source>
</evidence>
<dbReference type="AlphaFoldDB" id="A0A0W0Y8N0"/>
<dbReference type="InterPro" id="IPR026956">
    <property type="entry name" value="D-ser_dehydrat-like_dom"/>
</dbReference>
<dbReference type="InterPro" id="IPR029066">
    <property type="entry name" value="PLP-binding_barrel"/>
</dbReference>
<dbReference type="PANTHER" id="PTHR28004:SF2">
    <property type="entry name" value="D-SERINE DEHYDRATASE"/>
    <property type="match status" value="1"/>
</dbReference>
<name>A0A0W0Y8N0_9GAMM</name>
<proteinExistence type="inferred from homology"/>
<organism evidence="4 5">
    <name type="scientific">Legionella santicrucis</name>
    <dbReference type="NCBI Taxonomy" id="45074"/>
    <lineage>
        <taxon>Bacteria</taxon>
        <taxon>Pseudomonadati</taxon>
        <taxon>Pseudomonadota</taxon>
        <taxon>Gammaproteobacteria</taxon>
        <taxon>Legionellales</taxon>
        <taxon>Legionellaceae</taxon>
        <taxon>Legionella</taxon>
    </lineage>
</organism>